<dbReference type="Pfam" id="PF00232">
    <property type="entry name" value="Glyco_hydro_1"/>
    <property type="match status" value="1"/>
</dbReference>
<dbReference type="EMBL" id="LNQN01000001">
    <property type="protein sequence ID" value="KSU85431.1"/>
    <property type="molecule type" value="Genomic_DNA"/>
</dbReference>
<evidence type="ECO:0000313" key="5">
    <source>
        <dbReference type="EMBL" id="KSU85431.1"/>
    </source>
</evidence>
<keyword evidence="3" id="KW-0326">Glycosidase</keyword>
<keyword evidence="2" id="KW-0378">Hydrolase</keyword>
<protein>
    <recommendedName>
        <fullName evidence="7">Beta-glucosidase</fullName>
    </recommendedName>
</protein>
<evidence type="ECO:0000256" key="1">
    <source>
        <dbReference type="ARBA" id="ARBA00010838"/>
    </source>
</evidence>
<evidence type="ECO:0000256" key="2">
    <source>
        <dbReference type="ARBA" id="ARBA00022801"/>
    </source>
</evidence>
<evidence type="ECO:0000256" key="3">
    <source>
        <dbReference type="ARBA" id="ARBA00023295"/>
    </source>
</evidence>
<proteinExistence type="inferred from homology"/>
<dbReference type="GO" id="GO:0005975">
    <property type="term" value="P:carbohydrate metabolic process"/>
    <property type="evidence" value="ECO:0007669"/>
    <property type="project" value="InterPro"/>
</dbReference>
<dbReference type="Gene3D" id="3.20.20.80">
    <property type="entry name" value="Glycosidases"/>
    <property type="match status" value="1"/>
</dbReference>
<evidence type="ECO:0000256" key="4">
    <source>
        <dbReference type="RuleBase" id="RU003690"/>
    </source>
</evidence>
<dbReference type="InterPro" id="IPR017853">
    <property type="entry name" value="GH"/>
</dbReference>
<name>A0A0V8JEA3_9BACL</name>
<keyword evidence="6" id="KW-1185">Reference proteome</keyword>
<dbReference type="InterPro" id="IPR001360">
    <property type="entry name" value="Glyco_hydro_1"/>
</dbReference>
<sequence length="376" mass="44180">MKNFAFAVGIEDTFVIQTERGERPLDEYALTQHYEKWREDLDLARNSGSSMIRYGIPWHGVEETKGQYNWLWVDQVMDYFREHRELVPIIDLMHYGTPGWLKQEFLNPEYPEAVARFAGVFFQRYKDVTPYFTPLNEPYVNAEYCGLLGKWPPYQQGLKGFNQLMMQLGKGIIHTVEEVKSINPESIAVHVDATKKYYPPSTDDASLELERKRWSELSMYSWEMIQGRLSENKVLLPWIQEHGVTDEQLNWFSEHKIDLDIAGINFYPQFSVHQSEGASSGAHFPHVMGTANDLMDIIDRFLHRYNKPVFITETSYRGTEQERMDWLHESLDVLQKGREQGKPITGYTWFPFYDLVDWEYRTSGRTIEEEILPFGL</sequence>
<dbReference type="PANTHER" id="PTHR10353:SF209">
    <property type="entry name" value="GALACTOLIPID GALACTOSYLTRANSFERASE SFR2, CHLOROPLASTIC"/>
    <property type="match status" value="1"/>
</dbReference>
<gene>
    <name evidence="5" type="ORF">AS030_07980</name>
</gene>
<comment type="similarity">
    <text evidence="1 4">Belongs to the glycosyl hydrolase 1 family.</text>
</comment>
<dbReference type="Proteomes" id="UP000054099">
    <property type="component" value="Unassembled WGS sequence"/>
</dbReference>
<accession>A0A0V8JEA3</accession>
<evidence type="ECO:0000313" key="6">
    <source>
        <dbReference type="Proteomes" id="UP000054099"/>
    </source>
</evidence>
<dbReference type="SUPFAM" id="SSF51445">
    <property type="entry name" value="(Trans)glycosidases"/>
    <property type="match status" value="1"/>
</dbReference>
<reference evidence="5 6" key="1">
    <citation type="journal article" date="2014" name="Antonie Van Leeuwenhoek">
        <title>Fictibacillus enclensis sp. nov., isolated from marine sediment.</title>
        <authorList>
            <person name="Dastager S.G."/>
            <person name="Mawlankar R."/>
            <person name="Srinivasan K."/>
            <person name="Tang S.K."/>
            <person name="Lee J.C."/>
            <person name="Ramana V.V."/>
            <person name="Shouche Y.S."/>
        </authorList>
    </citation>
    <scope>NUCLEOTIDE SEQUENCE [LARGE SCALE GENOMIC DNA]</scope>
    <source>
        <strain evidence="5 6">NIO-1003</strain>
    </source>
</reference>
<organism evidence="5 6">
    <name type="scientific">Fictibacillus enclensis</name>
    <dbReference type="NCBI Taxonomy" id="1017270"/>
    <lineage>
        <taxon>Bacteria</taxon>
        <taxon>Bacillati</taxon>
        <taxon>Bacillota</taxon>
        <taxon>Bacilli</taxon>
        <taxon>Bacillales</taxon>
        <taxon>Fictibacillaceae</taxon>
        <taxon>Fictibacillus</taxon>
    </lineage>
</organism>
<dbReference type="AlphaFoldDB" id="A0A0V8JEA3"/>
<dbReference type="PANTHER" id="PTHR10353">
    <property type="entry name" value="GLYCOSYL HYDROLASE"/>
    <property type="match status" value="1"/>
</dbReference>
<comment type="caution">
    <text evidence="5">The sequence shown here is derived from an EMBL/GenBank/DDBJ whole genome shotgun (WGS) entry which is preliminary data.</text>
</comment>
<evidence type="ECO:0008006" key="7">
    <source>
        <dbReference type="Google" id="ProtNLM"/>
    </source>
</evidence>
<dbReference type="GO" id="GO:0008422">
    <property type="term" value="F:beta-glucosidase activity"/>
    <property type="evidence" value="ECO:0007669"/>
    <property type="project" value="TreeGrafter"/>
</dbReference>